<keyword evidence="7 15" id="KW-0028">Amino-acid biosynthesis</keyword>
<evidence type="ECO:0000256" key="5">
    <source>
        <dbReference type="ARBA" id="ARBA00007902"/>
    </source>
</evidence>
<dbReference type="InterPro" id="IPR011060">
    <property type="entry name" value="RibuloseP-bd_barrel"/>
</dbReference>
<comment type="caution">
    <text evidence="19">The sequence shown here is derived from an EMBL/GenBank/DDBJ whole genome shotgun (WGS) entry which is preliminary data.</text>
</comment>
<keyword evidence="9 15" id="KW-0822">Tryptophan biosynthesis</keyword>
<keyword evidence="11 16" id="KW-0413">Isomerase</keyword>
<dbReference type="InterPro" id="IPR001468">
    <property type="entry name" value="Indole-3-GlycerolPSynthase_CS"/>
</dbReference>
<dbReference type="InterPro" id="IPR001240">
    <property type="entry name" value="PRAI_dom"/>
</dbReference>
<dbReference type="FunFam" id="3.20.20.70:FF:000024">
    <property type="entry name" value="Indole-3-glycerol phosphate synthase"/>
    <property type="match status" value="1"/>
</dbReference>
<feature type="domain" description="N-(5'phosphoribosyl) anthranilate isomerase (PRAI)" evidence="18">
    <location>
        <begin position="261"/>
        <end position="471"/>
    </location>
</feature>
<dbReference type="Pfam" id="PF00218">
    <property type="entry name" value="IGPS"/>
    <property type="match status" value="1"/>
</dbReference>
<evidence type="ECO:0000256" key="12">
    <source>
        <dbReference type="ARBA" id="ARBA00023239"/>
    </source>
</evidence>
<dbReference type="PROSITE" id="PS00614">
    <property type="entry name" value="IGPS"/>
    <property type="match status" value="1"/>
</dbReference>
<comment type="similarity">
    <text evidence="15">Belongs to the TrpC family.</text>
</comment>
<dbReference type="Proteomes" id="UP001249020">
    <property type="component" value="Unassembled WGS sequence"/>
</dbReference>
<dbReference type="EC" id="5.3.1.24" evidence="16"/>
<keyword evidence="12 15" id="KW-0456">Lyase</keyword>
<dbReference type="CDD" id="cd00405">
    <property type="entry name" value="PRAI"/>
    <property type="match status" value="1"/>
</dbReference>
<comment type="similarity">
    <text evidence="16">Belongs to the TrpF family.</text>
</comment>
<dbReference type="HAMAP" id="MF_00134_B">
    <property type="entry name" value="IGPS_B"/>
    <property type="match status" value="1"/>
</dbReference>
<proteinExistence type="inferred from homology"/>
<evidence type="ECO:0000256" key="8">
    <source>
        <dbReference type="ARBA" id="ARBA00022793"/>
    </source>
</evidence>
<comment type="similarity">
    <text evidence="6">In the C-terminal section; belongs to the TrpF family.</text>
</comment>
<name>A0AAW8QVT1_9ALTE</name>
<accession>A0AAW8QVT1</accession>
<organism evidence="19 20">
    <name type="scientific">Brumicola blandensis</name>
    <dbReference type="NCBI Taxonomy" id="3075611"/>
    <lineage>
        <taxon>Bacteria</taxon>
        <taxon>Pseudomonadati</taxon>
        <taxon>Pseudomonadota</taxon>
        <taxon>Gammaproteobacteria</taxon>
        <taxon>Alteromonadales</taxon>
        <taxon>Alteromonadaceae</taxon>
        <taxon>Brumicola</taxon>
    </lineage>
</organism>
<evidence type="ECO:0000256" key="13">
    <source>
        <dbReference type="ARBA" id="ARBA00023268"/>
    </source>
</evidence>
<dbReference type="AlphaFoldDB" id="A0AAW8QVT1"/>
<evidence type="ECO:0000256" key="11">
    <source>
        <dbReference type="ARBA" id="ARBA00023235"/>
    </source>
</evidence>
<keyword evidence="13" id="KW-0511">Multifunctional enzyme</keyword>
<protein>
    <recommendedName>
        <fullName evidence="15 16">Multifunctional fusion protein</fullName>
    </recommendedName>
    <domain>
        <recommendedName>
            <fullName evidence="15">Indole-3-glycerol phosphate synthase</fullName>
            <shortName evidence="15">IGPS</shortName>
            <ecNumber evidence="15">4.1.1.48</ecNumber>
        </recommendedName>
    </domain>
    <domain>
        <recommendedName>
            <fullName evidence="16">N-(5'-phosphoribosyl)anthranilate isomerase</fullName>
            <shortName evidence="16">PRAI</shortName>
            <ecNumber evidence="16">5.3.1.24</ecNumber>
        </recommendedName>
    </domain>
</protein>
<evidence type="ECO:0000256" key="4">
    <source>
        <dbReference type="ARBA" id="ARBA00004696"/>
    </source>
</evidence>
<keyword evidence="20" id="KW-1185">Reference proteome</keyword>
<evidence type="ECO:0000256" key="2">
    <source>
        <dbReference type="ARBA" id="ARBA00001633"/>
    </source>
</evidence>
<evidence type="ECO:0000256" key="15">
    <source>
        <dbReference type="HAMAP-Rule" id="MF_00134"/>
    </source>
</evidence>
<comment type="similarity">
    <text evidence="5">In the N-terminal section; belongs to the TrpC family.</text>
</comment>
<sequence length="476" mass="52601">MTKNVLEKIVDDKQAEIAQRKIDFPLSQFKATLRPCTKDFYAALAAPNASFILECKKASPSKGLIREHFDLDEIIDAYSPHASCISVLTDEKYFQGKFEYLDYITSKVDQPVINKDFFVDEYQIYLARYYNADAVLLMLSVLDDEQFKVLNDLTHELGMHVLTEVSNEEEVERALALNANIIGINNRNLRDLSTDLATTERLVPLIKESGFDGVILSESGIYQHSEVQRLTPLVDGFLVGSALMAEHNLRKAVEKLIFGEVKICGINSIENAKLVAAFPATYLGLIFAAKSPRFVAIENAMEIANFAQSESGLKTVGVFVDHPIELVSDYARKLNLSAVQLHGSESLGYVQALKPLLPQTCEVWSVIAIEQDSDLTNLSVIENEIQDALGVADKVLLDCKVGQQLGGTGVSFDWRLLEGVPQKHRLILAGGLDSHNIQQAKASGVGILDVNSGVEEQAAMKSQMKLSQVFANLRSY</sequence>
<comment type="pathway">
    <text evidence="3 16">Amino-acid biosynthesis; L-tryptophan biosynthesis; L-tryptophan from chorismate: step 3/5.</text>
</comment>
<dbReference type="CDD" id="cd00331">
    <property type="entry name" value="IGPS"/>
    <property type="match status" value="1"/>
</dbReference>
<dbReference type="PANTHER" id="PTHR22854:SF2">
    <property type="entry name" value="INDOLE-3-GLYCEROL-PHOSPHATE SYNTHASE"/>
    <property type="match status" value="1"/>
</dbReference>
<comment type="function">
    <text evidence="14">Bifunctional enzyme that catalyzes two sequential steps of tryptophan biosynthetic pathway. The first reaction is catalyzed by the isomerase, coded by the TrpF domain; the second reaction is catalyzed by the synthase, coded by the TrpC domain.</text>
</comment>
<dbReference type="InterPro" id="IPR013798">
    <property type="entry name" value="Indole-3-glycerol_P_synth_dom"/>
</dbReference>
<dbReference type="Gene3D" id="3.20.20.70">
    <property type="entry name" value="Aldolase class I"/>
    <property type="match status" value="2"/>
</dbReference>
<evidence type="ECO:0000259" key="18">
    <source>
        <dbReference type="Pfam" id="PF00697"/>
    </source>
</evidence>
<evidence type="ECO:0000256" key="7">
    <source>
        <dbReference type="ARBA" id="ARBA00022605"/>
    </source>
</evidence>
<evidence type="ECO:0000256" key="14">
    <source>
        <dbReference type="ARBA" id="ARBA00025592"/>
    </source>
</evidence>
<comment type="catalytic activity">
    <reaction evidence="2 15">
        <text>1-(2-carboxyphenylamino)-1-deoxy-D-ribulose 5-phosphate + H(+) = (1S,2R)-1-C-(indol-3-yl)glycerol 3-phosphate + CO2 + H2O</text>
        <dbReference type="Rhea" id="RHEA:23476"/>
        <dbReference type="ChEBI" id="CHEBI:15377"/>
        <dbReference type="ChEBI" id="CHEBI:15378"/>
        <dbReference type="ChEBI" id="CHEBI:16526"/>
        <dbReference type="ChEBI" id="CHEBI:58613"/>
        <dbReference type="ChEBI" id="CHEBI:58866"/>
        <dbReference type="EC" id="4.1.1.48"/>
    </reaction>
</comment>
<evidence type="ECO:0000256" key="10">
    <source>
        <dbReference type="ARBA" id="ARBA00023141"/>
    </source>
</evidence>
<comment type="catalytic activity">
    <reaction evidence="1 16">
        <text>N-(5-phospho-beta-D-ribosyl)anthranilate = 1-(2-carboxyphenylamino)-1-deoxy-D-ribulose 5-phosphate</text>
        <dbReference type="Rhea" id="RHEA:21540"/>
        <dbReference type="ChEBI" id="CHEBI:18277"/>
        <dbReference type="ChEBI" id="CHEBI:58613"/>
        <dbReference type="EC" id="5.3.1.24"/>
    </reaction>
</comment>
<dbReference type="Pfam" id="PF00697">
    <property type="entry name" value="PRAI"/>
    <property type="match status" value="1"/>
</dbReference>
<dbReference type="GO" id="GO:0004640">
    <property type="term" value="F:phosphoribosylanthranilate isomerase activity"/>
    <property type="evidence" value="ECO:0007669"/>
    <property type="project" value="UniProtKB-UniRule"/>
</dbReference>
<dbReference type="NCBIfam" id="NF006945">
    <property type="entry name" value="PRK09427.1"/>
    <property type="match status" value="1"/>
</dbReference>
<comment type="pathway">
    <text evidence="4 15">Amino-acid biosynthesis; L-tryptophan biosynthesis; L-tryptophan from chorismate: step 4/5.</text>
</comment>
<gene>
    <name evidence="19" type="primary">trpCF</name>
    <name evidence="15" type="synonym">trpC</name>
    <name evidence="16" type="synonym">trpF</name>
    <name evidence="19" type="ORF">RM544_01145</name>
</gene>
<evidence type="ECO:0000256" key="1">
    <source>
        <dbReference type="ARBA" id="ARBA00001164"/>
    </source>
</evidence>
<dbReference type="RefSeq" id="WP_311359945.1">
    <property type="nucleotide sequence ID" value="NZ_JAVRIE010000001.1"/>
</dbReference>
<reference evidence="19 20" key="1">
    <citation type="submission" date="2023-09" db="EMBL/GenBank/DDBJ databases">
        <authorList>
            <person name="Rey-Velasco X."/>
        </authorList>
    </citation>
    <scope>NUCLEOTIDE SEQUENCE [LARGE SCALE GENOMIC DNA]</scope>
    <source>
        <strain evidence="19 20">W409</strain>
    </source>
</reference>
<dbReference type="InterPro" id="IPR013785">
    <property type="entry name" value="Aldolase_TIM"/>
</dbReference>
<evidence type="ECO:0000313" key="20">
    <source>
        <dbReference type="Proteomes" id="UP001249020"/>
    </source>
</evidence>
<dbReference type="SUPFAM" id="SSF51366">
    <property type="entry name" value="Ribulose-phoshate binding barrel"/>
    <property type="match status" value="2"/>
</dbReference>
<evidence type="ECO:0000313" key="19">
    <source>
        <dbReference type="EMBL" id="MDT0581131.1"/>
    </source>
</evidence>
<keyword evidence="8 15" id="KW-0210">Decarboxylase</keyword>
<dbReference type="EC" id="4.1.1.48" evidence="15"/>
<evidence type="ECO:0000256" key="3">
    <source>
        <dbReference type="ARBA" id="ARBA00004664"/>
    </source>
</evidence>
<dbReference type="InterPro" id="IPR045186">
    <property type="entry name" value="Indole-3-glycerol_P_synth"/>
</dbReference>
<dbReference type="GO" id="GO:0000162">
    <property type="term" value="P:L-tryptophan biosynthetic process"/>
    <property type="evidence" value="ECO:0007669"/>
    <property type="project" value="UniProtKB-UniRule"/>
</dbReference>
<feature type="domain" description="Indole-3-glycerol phosphate synthase" evidence="17">
    <location>
        <begin position="6"/>
        <end position="256"/>
    </location>
</feature>
<evidence type="ECO:0000259" key="17">
    <source>
        <dbReference type="Pfam" id="PF00218"/>
    </source>
</evidence>
<keyword evidence="10 15" id="KW-0057">Aromatic amino acid biosynthesis</keyword>
<evidence type="ECO:0000256" key="6">
    <source>
        <dbReference type="ARBA" id="ARBA00009847"/>
    </source>
</evidence>
<dbReference type="EMBL" id="JAVRIE010000001">
    <property type="protein sequence ID" value="MDT0581131.1"/>
    <property type="molecule type" value="Genomic_DNA"/>
</dbReference>
<evidence type="ECO:0000256" key="9">
    <source>
        <dbReference type="ARBA" id="ARBA00022822"/>
    </source>
</evidence>
<evidence type="ECO:0000256" key="16">
    <source>
        <dbReference type="HAMAP-Rule" id="MF_00135"/>
    </source>
</evidence>
<dbReference type="HAMAP" id="MF_00135">
    <property type="entry name" value="PRAI"/>
    <property type="match status" value="1"/>
</dbReference>
<dbReference type="PANTHER" id="PTHR22854">
    <property type="entry name" value="TRYPTOPHAN BIOSYNTHESIS PROTEIN"/>
    <property type="match status" value="1"/>
</dbReference>
<dbReference type="GO" id="GO:0004425">
    <property type="term" value="F:indole-3-glycerol-phosphate synthase activity"/>
    <property type="evidence" value="ECO:0007669"/>
    <property type="project" value="UniProtKB-UniRule"/>
</dbReference>